<dbReference type="Pfam" id="PF09294">
    <property type="entry name" value="Interfer-bind"/>
    <property type="match status" value="1"/>
</dbReference>
<evidence type="ECO:0000256" key="1">
    <source>
        <dbReference type="ARBA" id="ARBA00005399"/>
    </source>
</evidence>
<keyword evidence="2" id="KW-0732">Signal</keyword>
<reference evidence="8" key="2">
    <citation type="submission" date="2025-09" db="UniProtKB">
        <authorList>
            <consortium name="Ensembl"/>
        </authorList>
    </citation>
    <scope>IDENTIFICATION</scope>
</reference>
<evidence type="ECO:0000256" key="2">
    <source>
        <dbReference type="ARBA" id="ARBA00022729"/>
    </source>
</evidence>
<protein>
    <submittedName>
        <fullName evidence="8">Interleukin 20 receptor subunit alpha</fullName>
    </submittedName>
</protein>
<dbReference type="GO" id="GO:0005886">
    <property type="term" value="C:plasma membrane"/>
    <property type="evidence" value="ECO:0007669"/>
    <property type="project" value="TreeGrafter"/>
</dbReference>
<evidence type="ECO:0000313" key="9">
    <source>
        <dbReference type="Proteomes" id="UP000472269"/>
    </source>
</evidence>
<proteinExistence type="inferred from homology"/>
<feature type="transmembrane region" description="Helical" evidence="5">
    <location>
        <begin position="225"/>
        <end position="246"/>
    </location>
</feature>
<dbReference type="GO" id="GO:0004896">
    <property type="term" value="F:cytokine receptor activity"/>
    <property type="evidence" value="ECO:0007669"/>
    <property type="project" value="TreeGrafter"/>
</dbReference>
<evidence type="ECO:0000256" key="3">
    <source>
        <dbReference type="ARBA" id="ARBA00023157"/>
    </source>
</evidence>
<accession>A0A663M8H5</accession>
<dbReference type="InterPro" id="IPR036116">
    <property type="entry name" value="FN3_sf"/>
</dbReference>
<keyword evidence="3" id="KW-1015">Disulfide bond</keyword>
<dbReference type="FunFam" id="2.60.40.10:FF:000348">
    <property type="entry name" value="Interleukin 20 receptor subunit alpha"/>
    <property type="match status" value="1"/>
</dbReference>
<name>A0A663M8H5_ATHCN</name>
<evidence type="ECO:0000313" key="8">
    <source>
        <dbReference type="Ensembl" id="ENSACUP00000008189.1"/>
    </source>
</evidence>
<keyword evidence="5" id="KW-1133">Transmembrane helix</keyword>
<dbReference type="Gene3D" id="2.60.40.10">
    <property type="entry name" value="Immunoglobulins"/>
    <property type="match status" value="2"/>
</dbReference>
<sequence length="495" mass="56607">SHFWLCCSLPNPKNVHFESVNMKNVLHWSAPEGTGDGVLYKVKYLVYGVGKWIRKPECRNISRTWCDLSSETSDYEEQYYASVKAFLNGMCSDWMETTRFNPLTDTKIDPPMVSVSSTEKSISIILTAPEKWKRSPEGESVSLLQVYPGLQYNVSVLNKKTKKRWFFSISNNTLVVPWLEPGTAYCVSAQIHVTTPLLHSGFSKEYCIATLNGEYKTADETITIIFGYILPIVLAVLFISMTCYCVHRYIHVRKQKHPTNLVWHYTDKCKESVFIPCDKIVVNLITVNMDEYKPSQESSHLSERKSPCYYTVYSGTKGNDLASKEVLETKHLLDISHEEDVLVEGDQTGKWPSYGQLKTKNTLRQKNAGTEINWKMVDAADELPSETHINLVDFNTEKSGQIAYPQLEKIAQGLTEKEGEQTILVDWDPHTGRLYIPTLSSVENQVCEGVFKCDDPDKEGILSRLYEEEVSYESSEDQEVYLLQFKEQWGLHVEM</sequence>
<evidence type="ECO:0000256" key="4">
    <source>
        <dbReference type="ARBA" id="ARBA00023170"/>
    </source>
</evidence>
<dbReference type="InterPro" id="IPR013783">
    <property type="entry name" value="Ig-like_fold"/>
</dbReference>
<keyword evidence="5" id="KW-0812">Transmembrane</keyword>
<feature type="domain" description="Fibronectin type-III" evidence="6">
    <location>
        <begin position="7"/>
        <end position="94"/>
    </location>
</feature>
<dbReference type="PANTHER" id="PTHR20859:SF86">
    <property type="entry name" value="INTERLEUKIN-20 RECEPTOR SUBUNIT ALPHA"/>
    <property type="match status" value="1"/>
</dbReference>
<comment type="similarity">
    <text evidence="1">Belongs to the type II cytokine receptor family.</text>
</comment>
<dbReference type="SUPFAM" id="SSF49265">
    <property type="entry name" value="Fibronectin type III"/>
    <property type="match status" value="2"/>
</dbReference>
<dbReference type="Proteomes" id="UP000472269">
    <property type="component" value="Unplaced"/>
</dbReference>
<keyword evidence="4" id="KW-0675">Receptor</keyword>
<keyword evidence="9" id="KW-1185">Reference proteome</keyword>
<dbReference type="InterPro" id="IPR003961">
    <property type="entry name" value="FN3_dom"/>
</dbReference>
<dbReference type="InterPro" id="IPR015373">
    <property type="entry name" value="Interferon/interleukin_rcp_dom"/>
</dbReference>
<evidence type="ECO:0000256" key="5">
    <source>
        <dbReference type="SAM" id="Phobius"/>
    </source>
</evidence>
<keyword evidence="5" id="KW-0472">Membrane</keyword>
<dbReference type="Ensembl" id="ENSACUT00000008748.1">
    <property type="protein sequence ID" value="ENSACUP00000008189.1"/>
    <property type="gene ID" value="ENSACUG00000005567.1"/>
</dbReference>
<evidence type="ECO:0000259" key="7">
    <source>
        <dbReference type="Pfam" id="PF09294"/>
    </source>
</evidence>
<dbReference type="Pfam" id="PF01108">
    <property type="entry name" value="Tissue_fac"/>
    <property type="match status" value="1"/>
</dbReference>
<reference evidence="8" key="1">
    <citation type="submission" date="2025-08" db="UniProtKB">
        <authorList>
            <consortium name="Ensembl"/>
        </authorList>
    </citation>
    <scope>IDENTIFICATION</scope>
</reference>
<dbReference type="GO" id="GO:0042015">
    <property type="term" value="F:interleukin-20 binding"/>
    <property type="evidence" value="ECO:0007669"/>
    <property type="project" value="TreeGrafter"/>
</dbReference>
<dbReference type="InterPro" id="IPR050650">
    <property type="entry name" value="Type-II_Cytokine-TF_Rcpt"/>
</dbReference>
<dbReference type="AlphaFoldDB" id="A0A663M8H5"/>
<organism evidence="8 9">
    <name type="scientific">Athene cunicularia</name>
    <name type="common">Burrowing owl</name>
    <name type="synonym">Speotyto cunicularia</name>
    <dbReference type="NCBI Taxonomy" id="194338"/>
    <lineage>
        <taxon>Eukaryota</taxon>
        <taxon>Metazoa</taxon>
        <taxon>Chordata</taxon>
        <taxon>Craniata</taxon>
        <taxon>Vertebrata</taxon>
        <taxon>Euteleostomi</taxon>
        <taxon>Archelosauria</taxon>
        <taxon>Archosauria</taxon>
        <taxon>Dinosauria</taxon>
        <taxon>Saurischia</taxon>
        <taxon>Theropoda</taxon>
        <taxon>Coelurosauria</taxon>
        <taxon>Aves</taxon>
        <taxon>Neognathae</taxon>
        <taxon>Neoaves</taxon>
        <taxon>Telluraves</taxon>
        <taxon>Strigiformes</taxon>
        <taxon>Strigidae</taxon>
        <taxon>Athene</taxon>
    </lineage>
</organism>
<gene>
    <name evidence="8" type="primary">IL20RA</name>
</gene>
<dbReference type="PANTHER" id="PTHR20859">
    <property type="entry name" value="INTERFERON/INTERLEUKIN RECEPTOR"/>
    <property type="match status" value="1"/>
</dbReference>
<evidence type="ECO:0000259" key="6">
    <source>
        <dbReference type="Pfam" id="PF01108"/>
    </source>
</evidence>
<feature type="domain" description="Interferon/interleukin receptor" evidence="7">
    <location>
        <begin position="106"/>
        <end position="210"/>
    </location>
</feature>